<accession>A0A9D9H5T8</accession>
<dbReference type="GO" id="GO:0016787">
    <property type="term" value="F:hydrolase activity"/>
    <property type="evidence" value="ECO:0007669"/>
    <property type="project" value="UniProtKB-KW"/>
</dbReference>
<proteinExistence type="predicted"/>
<evidence type="ECO:0000313" key="1">
    <source>
        <dbReference type="EMBL" id="MBO8436252.1"/>
    </source>
</evidence>
<dbReference type="Proteomes" id="UP000823615">
    <property type="component" value="Unassembled WGS sequence"/>
</dbReference>
<protein>
    <submittedName>
        <fullName evidence="1">L-2-amino-thiazoline-4-carboxylic acid hydrolase</fullName>
    </submittedName>
</protein>
<comment type="caution">
    <text evidence="1">The sequence shown here is derived from an EMBL/GenBank/DDBJ whole genome shotgun (WGS) entry which is preliminary data.</text>
</comment>
<name>A0A9D9H5T8_9SPIO</name>
<dbReference type="InterPro" id="IPR026002">
    <property type="entry name" value="ATC_hydrolase-like"/>
</dbReference>
<dbReference type="Pfam" id="PF14196">
    <property type="entry name" value="ATC_hydrolase"/>
    <property type="match status" value="1"/>
</dbReference>
<dbReference type="AlphaFoldDB" id="A0A9D9H5T8"/>
<organism evidence="1 2">
    <name type="scientific">Candidatus Ornithospirochaeta stercoripullorum</name>
    <dbReference type="NCBI Taxonomy" id="2840899"/>
    <lineage>
        <taxon>Bacteria</taxon>
        <taxon>Pseudomonadati</taxon>
        <taxon>Spirochaetota</taxon>
        <taxon>Spirochaetia</taxon>
        <taxon>Spirochaetales</taxon>
        <taxon>Spirochaetaceae</taxon>
        <taxon>Spirochaetaceae incertae sedis</taxon>
        <taxon>Candidatus Ornithospirochaeta</taxon>
    </lineage>
</organism>
<evidence type="ECO:0000313" key="2">
    <source>
        <dbReference type="Proteomes" id="UP000823615"/>
    </source>
</evidence>
<dbReference type="EMBL" id="JADIMT010000056">
    <property type="protein sequence ID" value="MBO8436252.1"/>
    <property type="molecule type" value="Genomic_DNA"/>
</dbReference>
<gene>
    <name evidence="1" type="ORF">IAA97_04670</name>
</gene>
<keyword evidence="1" id="KW-0378">Hydrolase</keyword>
<sequence length="201" mass="23338">MRISETPFAFLLDDCFREFGEEDGRKVYQVADDIFSKLEAESDYKGNEAIREHIQMKLLPPLAYYKALLSVGYSRTEALDYVRAEEKKTAEKKKESMSKMARLPFAYSIYRMGVRKFMAKNFPEEGWKTEWVRCDGKELLFNLHSCIYHDLCSKYGCPELCTVYCENDEIAFSGLLPKIRFERSGTLGNGAECCDFHFRKG</sequence>
<reference evidence="1" key="2">
    <citation type="journal article" date="2021" name="PeerJ">
        <title>Extensive microbial diversity within the chicken gut microbiome revealed by metagenomics and culture.</title>
        <authorList>
            <person name="Gilroy R."/>
            <person name="Ravi A."/>
            <person name="Getino M."/>
            <person name="Pursley I."/>
            <person name="Horton D.L."/>
            <person name="Alikhan N.F."/>
            <person name="Baker D."/>
            <person name="Gharbi K."/>
            <person name="Hall N."/>
            <person name="Watson M."/>
            <person name="Adriaenssens E.M."/>
            <person name="Foster-Nyarko E."/>
            <person name="Jarju S."/>
            <person name="Secka A."/>
            <person name="Antonio M."/>
            <person name="Oren A."/>
            <person name="Chaudhuri R.R."/>
            <person name="La Ragione R."/>
            <person name="Hildebrand F."/>
            <person name="Pallen M.J."/>
        </authorList>
    </citation>
    <scope>NUCLEOTIDE SEQUENCE</scope>
    <source>
        <strain evidence="1">7293</strain>
    </source>
</reference>
<reference evidence="1" key="1">
    <citation type="submission" date="2020-10" db="EMBL/GenBank/DDBJ databases">
        <authorList>
            <person name="Gilroy R."/>
        </authorList>
    </citation>
    <scope>NUCLEOTIDE SEQUENCE</scope>
    <source>
        <strain evidence="1">7293</strain>
    </source>
</reference>